<keyword evidence="6 8" id="KW-0722">Serine protease inhibitor</keyword>
<dbReference type="Gene3D" id="3.30.350.10">
    <property type="entry name" value="Subtilisin inhibitor-like"/>
    <property type="match status" value="1"/>
</dbReference>
<feature type="signal peptide" evidence="9">
    <location>
        <begin position="1"/>
        <end position="27"/>
    </location>
</feature>
<feature type="chain" id="PRO_5019759793" evidence="9">
    <location>
        <begin position="28"/>
        <end position="143"/>
    </location>
</feature>
<dbReference type="InterPro" id="IPR023549">
    <property type="entry name" value="Subtilisin_inhibitor"/>
</dbReference>
<evidence type="ECO:0000256" key="3">
    <source>
        <dbReference type="ARBA" id="ARBA00011738"/>
    </source>
</evidence>
<evidence type="ECO:0000256" key="4">
    <source>
        <dbReference type="ARBA" id="ARBA00022525"/>
    </source>
</evidence>
<keyword evidence="9" id="KW-0732">Signal</keyword>
<dbReference type="InterPro" id="IPR000691">
    <property type="entry name" value="Prot_inh_I16_SSI"/>
</dbReference>
<evidence type="ECO:0000256" key="1">
    <source>
        <dbReference type="ARBA" id="ARBA00004613"/>
    </source>
</evidence>
<keyword evidence="12" id="KW-1185">Reference proteome</keyword>
<dbReference type="AlphaFoldDB" id="A0A495X0F0"/>
<evidence type="ECO:0000256" key="9">
    <source>
        <dbReference type="SAM" id="SignalP"/>
    </source>
</evidence>
<comment type="subcellular location">
    <subcellularLocation>
        <location evidence="1">Secreted</location>
    </subcellularLocation>
</comment>
<dbReference type="SUPFAM" id="SSF55399">
    <property type="entry name" value="Subtilisin inhibitor"/>
    <property type="match status" value="1"/>
</dbReference>
<dbReference type="GO" id="GO:0004867">
    <property type="term" value="F:serine-type endopeptidase inhibitor activity"/>
    <property type="evidence" value="ECO:0007669"/>
    <property type="project" value="UniProtKB-KW"/>
</dbReference>
<comment type="similarity">
    <text evidence="2 8">Belongs to the protease inhibitor I16 (SSI) family.</text>
</comment>
<dbReference type="OrthoDB" id="4567948at2"/>
<comment type="caution">
    <text evidence="11">The sequence shown here is derived from an EMBL/GenBank/DDBJ whole genome shotgun (WGS) entry which is preliminary data.</text>
</comment>
<dbReference type="RefSeq" id="WP_121218016.1">
    <property type="nucleotide sequence ID" value="NZ_JBIUBA010000019.1"/>
</dbReference>
<evidence type="ECO:0000256" key="6">
    <source>
        <dbReference type="ARBA" id="ARBA00022900"/>
    </source>
</evidence>
<evidence type="ECO:0000256" key="5">
    <source>
        <dbReference type="ARBA" id="ARBA00022690"/>
    </source>
</evidence>
<evidence type="ECO:0000256" key="2">
    <source>
        <dbReference type="ARBA" id="ARBA00010472"/>
    </source>
</evidence>
<proteinExistence type="inferred from homology"/>
<organism evidence="11 12">
    <name type="scientific">Saccharothrix variisporea</name>
    <dbReference type="NCBI Taxonomy" id="543527"/>
    <lineage>
        <taxon>Bacteria</taxon>
        <taxon>Bacillati</taxon>
        <taxon>Actinomycetota</taxon>
        <taxon>Actinomycetes</taxon>
        <taxon>Pseudonocardiales</taxon>
        <taxon>Pseudonocardiaceae</taxon>
        <taxon>Saccharothrix</taxon>
    </lineage>
</organism>
<keyword evidence="5 8" id="KW-0646">Protease inhibitor</keyword>
<reference evidence="11 12" key="1">
    <citation type="submission" date="2018-10" db="EMBL/GenBank/DDBJ databases">
        <title>Sequencing the genomes of 1000 actinobacteria strains.</title>
        <authorList>
            <person name="Klenk H.-P."/>
        </authorList>
    </citation>
    <scope>NUCLEOTIDE SEQUENCE [LARGE SCALE GENOMIC DNA]</scope>
    <source>
        <strain evidence="11 12">DSM 43911</strain>
    </source>
</reference>
<name>A0A495X0F0_9PSEU</name>
<keyword evidence="4" id="KW-0964">Secreted</keyword>
<keyword evidence="7" id="KW-1015">Disulfide bond</keyword>
<comment type="subunit">
    <text evidence="3">Homodimer.</text>
</comment>
<gene>
    <name evidence="11" type="ORF">DFJ66_0777</name>
</gene>
<evidence type="ECO:0000256" key="8">
    <source>
        <dbReference type="RuleBase" id="RU003471"/>
    </source>
</evidence>
<dbReference type="EMBL" id="RBXR01000001">
    <property type="protein sequence ID" value="RKT67601.1"/>
    <property type="molecule type" value="Genomic_DNA"/>
</dbReference>
<evidence type="ECO:0000313" key="11">
    <source>
        <dbReference type="EMBL" id="RKT67601.1"/>
    </source>
</evidence>
<protein>
    <submittedName>
        <fullName evidence="11">Subtilisin inhibitor-like</fullName>
    </submittedName>
</protein>
<accession>A0A495X0F0</accession>
<feature type="domain" description="Subtilisin inhibitor" evidence="10">
    <location>
        <begin position="42"/>
        <end position="129"/>
    </location>
</feature>
<evidence type="ECO:0000313" key="12">
    <source>
        <dbReference type="Proteomes" id="UP000272729"/>
    </source>
</evidence>
<dbReference type="Pfam" id="PF00720">
    <property type="entry name" value="SSI"/>
    <property type="match status" value="1"/>
</dbReference>
<evidence type="ECO:0000259" key="10">
    <source>
        <dbReference type="Pfam" id="PF00720"/>
    </source>
</evidence>
<dbReference type="Proteomes" id="UP000272729">
    <property type="component" value="Unassembled WGS sequence"/>
</dbReference>
<evidence type="ECO:0000256" key="7">
    <source>
        <dbReference type="ARBA" id="ARBA00023157"/>
    </source>
</evidence>
<dbReference type="GO" id="GO:0005576">
    <property type="term" value="C:extracellular region"/>
    <property type="evidence" value="ECO:0007669"/>
    <property type="project" value="UniProtKB-SubCell"/>
</dbReference>
<dbReference type="InterPro" id="IPR036819">
    <property type="entry name" value="Subtilisin_inhibitor-like_sf"/>
</dbReference>
<sequence>MSRTWLAVLATTAAALAGAFLPTSASAAEQTQTGDSVRPAVRLVLSVTYSEADPAHTGTRYGYLTCAPDGGIHNNAAAACAELYAAGGDVSATDHESGVACTMMYAPVTVRALGWYGERRVDYRTTYGNSCVFAATAGQLWNF</sequence>
<dbReference type="PRINTS" id="PR00294">
    <property type="entry name" value="SSBTLNINHBTR"/>
</dbReference>